<reference evidence="3 4" key="1">
    <citation type="journal article" date="2016" name="Sci. Rep.">
        <title>The genome sequence of the outbreeding globe artichoke constructed de novo incorporating a phase-aware low-pass sequencing strategy of F1 progeny.</title>
        <authorList>
            <person name="Scaglione D."/>
            <person name="Reyes-Chin-Wo S."/>
            <person name="Acquadro A."/>
            <person name="Froenicke L."/>
            <person name="Portis E."/>
            <person name="Beitel C."/>
            <person name="Tirone M."/>
            <person name="Mauro R."/>
            <person name="Lo Monaco A."/>
            <person name="Mauromicale G."/>
            <person name="Faccioli P."/>
            <person name="Cattivelli L."/>
            <person name="Rieseberg L."/>
            <person name="Michelmore R."/>
            <person name="Lanteri S."/>
        </authorList>
    </citation>
    <scope>NUCLEOTIDE SEQUENCE [LARGE SCALE GENOMIC DNA]</scope>
    <source>
        <strain evidence="3">2C</strain>
    </source>
</reference>
<dbReference type="PANTHER" id="PTHR14950">
    <property type="entry name" value="DICER-RELATED"/>
    <property type="match status" value="1"/>
</dbReference>
<dbReference type="GO" id="GO:0003723">
    <property type="term" value="F:RNA binding"/>
    <property type="evidence" value="ECO:0007669"/>
    <property type="project" value="TreeGrafter"/>
</dbReference>
<dbReference type="InterPro" id="IPR000999">
    <property type="entry name" value="RNase_III_dom"/>
</dbReference>
<organism evidence="3 4">
    <name type="scientific">Cynara cardunculus var. scolymus</name>
    <name type="common">Globe artichoke</name>
    <name type="synonym">Cynara scolymus</name>
    <dbReference type="NCBI Taxonomy" id="59895"/>
    <lineage>
        <taxon>Eukaryota</taxon>
        <taxon>Viridiplantae</taxon>
        <taxon>Streptophyta</taxon>
        <taxon>Embryophyta</taxon>
        <taxon>Tracheophyta</taxon>
        <taxon>Spermatophyta</taxon>
        <taxon>Magnoliopsida</taxon>
        <taxon>eudicotyledons</taxon>
        <taxon>Gunneridae</taxon>
        <taxon>Pentapetalae</taxon>
        <taxon>asterids</taxon>
        <taxon>campanulids</taxon>
        <taxon>Asterales</taxon>
        <taxon>Asteraceae</taxon>
        <taxon>Carduoideae</taxon>
        <taxon>Cardueae</taxon>
        <taxon>Carduinae</taxon>
        <taxon>Cynara</taxon>
    </lineage>
</organism>
<evidence type="ECO:0000313" key="3">
    <source>
        <dbReference type="EMBL" id="KVI03482.1"/>
    </source>
</evidence>
<feature type="domain" description="RNase III" evidence="2">
    <location>
        <begin position="12"/>
        <end position="64"/>
    </location>
</feature>
<proteinExistence type="predicted"/>
<dbReference type="Gene3D" id="1.10.1520.10">
    <property type="entry name" value="Ribonuclease III domain"/>
    <property type="match status" value="1"/>
</dbReference>
<accession>A0A124SFJ9</accession>
<evidence type="ECO:0000313" key="4">
    <source>
        <dbReference type="Proteomes" id="UP000243975"/>
    </source>
</evidence>
<dbReference type="GO" id="GO:0005634">
    <property type="term" value="C:nucleus"/>
    <property type="evidence" value="ECO:0007669"/>
    <property type="project" value="TreeGrafter"/>
</dbReference>
<dbReference type="GO" id="GO:0030422">
    <property type="term" value="P:siRNA processing"/>
    <property type="evidence" value="ECO:0007669"/>
    <property type="project" value="TreeGrafter"/>
</dbReference>
<keyword evidence="4" id="KW-1185">Reference proteome</keyword>
<evidence type="ECO:0000256" key="1">
    <source>
        <dbReference type="ARBA" id="ARBA00022801"/>
    </source>
</evidence>
<dbReference type="GO" id="GO:0004525">
    <property type="term" value="F:ribonuclease III activity"/>
    <property type="evidence" value="ECO:0007669"/>
    <property type="project" value="InterPro"/>
</dbReference>
<dbReference type="EMBL" id="LEKV01002349">
    <property type="protein sequence ID" value="KVI03482.1"/>
    <property type="molecule type" value="Genomic_DNA"/>
</dbReference>
<sequence>MLPDHLLECLVTSDLPPGSLTDLRVAAVNNENFARVAVKHNLHVHLRHGSSALEKQIRAGGKQQQQQFKYTLLSSHTNVQISQVYAVSSKAVLTVFEDCLQQALNQTATASLEVSQQPILCYS</sequence>
<dbReference type="PANTHER" id="PTHR14950:SF37">
    <property type="entry name" value="ENDORIBONUCLEASE DICER"/>
    <property type="match status" value="1"/>
</dbReference>
<name>A0A124SFJ9_CYNCS</name>
<comment type="caution">
    <text evidence="3">The sequence shown here is derived from an EMBL/GenBank/DDBJ whole genome shotgun (WGS) entry which is preliminary data.</text>
</comment>
<dbReference type="Gramene" id="KVI03482">
    <property type="protein sequence ID" value="KVI03482"/>
    <property type="gene ID" value="Ccrd_018216"/>
</dbReference>
<dbReference type="Proteomes" id="UP000243975">
    <property type="component" value="Unassembled WGS sequence"/>
</dbReference>
<dbReference type="InterPro" id="IPR036389">
    <property type="entry name" value="RNase_III_sf"/>
</dbReference>
<dbReference type="GO" id="GO:0005737">
    <property type="term" value="C:cytoplasm"/>
    <property type="evidence" value="ECO:0007669"/>
    <property type="project" value="TreeGrafter"/>
</dbReference>
<dbReference type="SUPFAM" id="SSF69065">
    <property type="entry name" value="RNase III domain-like"/>
    <property type="match status" value="1"/>
</dbReference>
<dbReference type="Pfam" id="PF00636">
    <property type="entry name" value="Ribonuclease_3"/>
    <property type="match status" value="1"/>
</dbReference>
<dbReference type="STRING" id="59895.A0A124SFJ9"/>
<evidence type="ECO:0000259" key="2">
    <source>
        <dbReference type="Pfam" id="PF00636"/>
    </source>
</evidence>
<dbReference type="AlphaFoldDB" id="A0A124SFJ9"/>
<protein>
    <submittedName>
        <fullName evidence="3">Ribonuclease III domain-containing protein</fullName>
    </submittedName>
</protein>
<keyword evidence="1" id="KW-0378">Hydrolase</keyword>
<gene>
    <name evidence="3" type="ORF">Ccrd_018216</name>
</gene>